<gene>
    <name evidence="2" type="ORF">P256_02492</name>
</gene>
<dbReference type="PATRIC" id="fig|1392540.3.peg.2406"/>
<dbReference type="Proteomes" id="UP000023785">
    <property type="component" value="Unassembled WGS sequence"/>
</dbReference>
<dbReference type="RefSeq" id="WP_023274100.1">
    <property type="nucleotide sequence ID" value="NZ_KI530738.1"/>
</dbReference>
<dbReference type="SUPFAM" id="SSF56112">
    <property type="entry name" value="Protein kinase-like (PK-like)"/>
    <property type="match status" value="1"/>
</dbReference>
<dbReference type="HOGENOM" id="CLU_902036_0_0_6"/>
<dbReference type="InterPro" id="IPR002575">
    <property type="entry name" value="Aminoglycoside_PTrfase"/>
</dbReference>
<dbReference type="Pfam" id="PF01636">
    <property type="entry name" value="APH"/>
    <property type="match status" value="1"/>
</dbReference>
<evidence type="ECO:0000313" key="2">
    <source>
        <dbReference type="EMBL" id="ESK36699.1"/>
    </source>
</evidence>
<evidence type="ECO:0000313" key="3">
    <source>
        <dbReference type="Proteomes" id="UP000023785"/>
    </source>
</evidence>
<accession>V2UMR4</accession>
<keyword evidence="3" id="KW-1185">Reference proteome</keyword>
<comment type="caution">
    <text evidence="2">The sequence shown here is derived from an EMBL/GenBank/DDBJ whole genome shotgun (WGS) entry which is preliminary data.</text>
</comment>
<proteinExistence type="predicted"/>
<reference evidence="2 3" key="1">
    <citation type="submission" date="2013-10" db="EMBL/GenBank/DDBJ databases">
        <title>The Genome Sequence of Acinetobacter nectaris CIP 110549.</title>
        <authorList>
            <consortium name="The Broad Institute Genomics Platform"/>
            <consortium name="The Broad Institute Genome Sequencing Center for Infectious Disease"/>
            <person name="Cerqueira G."/>
            <person name="Feldgarden M."/>
            <person name="Courvalin P."/>
            <person name="Grillot-Courvalin C."/>
            <person name="Clermont D."/>
            <person name="Rocha E."/>
            <person name="Yoon E.-J."/>
            <person name="Nemec A."/>
            <person name="Young S.K."/>
            <person name="Zeng Q."/>
            <person name="Gargeya S."/>
            <person name="Fitzgerald M."/>
            <person name="Abouelleil A."/>
            <person name="Alvarado L."/>
            <person name="Berlin A.M."/>
            <person name="Chapman S.B."/>
            <person name="Gainer-Dewar J."/>
            <person name="Goldberg J."/>
            <person name="Gnerre S."/>
            <person name="Griggs A."/>
            <person name="Gujja S."/>
            <person name="Hansen M."/>
            <person name="Howarth C."/>
            <person name="Imamovic A."/>
            <person name="Ireland A."/>
            <person name="Larimer J."/>
            <person name="McCowan C."/>
            <person name="Murphy C."/>
            <person name="Pearson M."/>
            <person name="Poon T.W."/>
            <person name="Priest M."/>
            <person name="Roberts A."/>
            <person name="Saif S."/>
            <person name="Shea T."/>
            <person name="Sykes S."/>
            <person name="Wortman J."/>
            <person name="Nusbaum C."/>
            <person name="Birren B."/>
        </authorList>
    </citation>
    <scope>NUCLEOTIDE SEQUENCE [LARGE SCALE GENOMIC DNA]</scope>
    <source>
        <strain evidence="2 3">CIP 110549</strain>
    </source>
</reference>
<sequence length="308" mass="36543">MDNQYFDIVNAWMCNNYSLYIQHLEVIPNRLNTVLKVMDQQKNRFYIKLFNQPRQSISIETEANLVNELNSIGLASAQVLKNNRGNYLTRLKLCHQFYDTLVFSEARGRECSLEKTDLKLLAQSLVQLHQYQPNSLIQPFDFHDYLKKFIKIQSFITEDETYSQYYKHLCSQIYLLMPLNESQSFCHGDARPENTFIDEKEHLTFIDFENAALATPKYDLATVVWNLISSDLSNEEVDHRLKYFLHIYNGLSQQTLQMKEILPYVLFREAWSIYFLRENCLFSEKMMKILFLASQARYLKIKELIDNK</sequence>
<evidence type="ECO:0000259" key="1">
    <source>
        <dbReference type="Pfam" id="PF01636"/>
    </source>
</evidence>
<dbReference type="InterPro" id="IPR011009">
    <property type="entry name" value="Kinase-like_dom_sf"/>
</dbReference>
<protein>
    <recommendedName>
        <fullName evidence="1">Aminoglycoside phosphotransferase domain-containing protein</fullName>
    </recommendedName>
</protein>
<organism evidence="2 3">
    <name type="scientific">Acinetobacter nectaris CIP 110549</name>
    <dbReference type="NCBI Taxonomy" id="1392540"/>
    <lineage>
        <taxon>Bacteria</taxon>
        <taxon>Pseudomonadati</taxon>
        <taxon>Pseudomonadota</taxon>
        <taxon>Gammaproteobacteria</taxon>
        <taxon>Moraxellales</taxon>
        <taxon>Moraxellaceae</taxon>
        <taxon>Acinetobacter</taxon>
    </lineage>
</organism>
<dbReference type="AlphaFoldDB" id="V2UMR4"/>
<feature type="domain" description="Aminoglycoside phosphotransferase" evidence="1">
    <location>
        <begin position="30"/>
        <end position="244"/>
    </location>
</feature>
<name>V2UMR4_9GAMM</name>
<dbReference type="EMBL" id="AYER01000012">
    <property type="protein sequence ID" value="ESK36699.1"/>
    <property type="molecule type" value="Genomic_DNA"/>
</dbReference>
<dbReference type="Gene3D" id="3.90.1200.10">
    <property type="match status" value="1"/>
</dbReference>